<protein>
    <recommendedName>
        <fullName evidence="11">AEC family transporter</fullName>
    </recommendedName>
</protein>
<dbReference type="InterPro" id="IPR038770">
    <property type="entry name" value="Na+/solute_symporter_sf"/>
</dbReference>
<keyword evidence="10" id="KW-1185">Reference proteome</keyword>
<dbReference type="OrthoDB" id="9810457at2"/>
<feature type="transmembrane region" description="Helical" evidence="8">
    <location>
        <begin position="258"/>
        <end position="278"/>
    </location>
</feature>
<dbReference type="Pfam" id="PF03547">
    <property type="entry name" value="Mem_trans"/>
    <property type="match status" value="2"/>
</dbReference>
<dbReference type="Gene3D" id="1.20.1530.20">
    <property type="match status" value="1"/>
</dbReference>
<keyword evidence="7 8" id="KW-0472">Membrane</keyword>
<name>A0A1G7LVZ0_9BACT</name>
<evidence type="ECO:0000256" key="4">
    <source>
        <dbReference type="ARBA" id="ARBA00022475"/>
    </source>
</evidence>
<dbReference type="GO" id="GO:0005886">
    <property type="term" value="C:plasma membrane"/>
    <property type="evidence" value="ECO:0007669"/>
    <property type="project" value="UniProtKB-SubCell"/>
</dbReference>
<evidence type="ECO:0000256" key="2">
    <source>
        <dbReference type="ARBA" id="ARBA00010145"/>
    </source>
</evidence>
<evidence type="ECO:0000313" key="9">
    <source>
        <dbReference type="EMBL" id="SDF53665.1"/>
    </source>
</evidence>
<dbReference type="Proteomes" id="UP000199355">
    <property type="component" value="Unassembled WGS sequence"/>
</dbReference>
<dbReference type="RefSeq" id="WP_092153461.1">
    <property type="nucleotide sequence ID" value="NZ_FNBX01000007.1"/>
</dbReference>
<gene>
    <name evidence="9" type="ORF">SAMN05192586_10752</name>
</gene>
<feature type="transmembrane region" description="Helical" evidence="8">
    <location>
        <begin position="6"/>
        <end position="24"/>
    </location>
</feature>
<keyword evidence="5 8" id="KW-0812">Transmembrane</keyword>
<evidence type="ECO:0000256" key="3">
    <source>
        <dbReference type="ARBA" id="ARBA00022448"/>
    </source>
</evidence>
<keyword evidence="6 8" id="KW-1133">Transmembrane helix</keyword>
<evidence type="ECO:0000256" key="7">
    <source>
        <dbReference type="ARBA" id="ARBA00023136"/>
    </source>
</evidence>
<feature type="transmembrane region" description="Helical" evidence="8">
    <location>
        <begin position="98"/>
        <end position="119"/>
    </location>
</feature>
<evidence type="ECO:0000256" key="6">
    <source>
        <dbReference type="ARBA" id="ARBA00022989"/>
    </source>
</evidence>
<dbReference type="PANTHER" id="PTHR36838:SF1">
    <property type="entry name" value="SLR1864 PROTEIN"/>
    <property type="match status" value="1"/>
</dbReference>
<feature type="transmembrane region" description="Helical" evidence="8">
    <location>
        <begin position="197"/>
        <end position="221"/>
    </location>
</feature>
<dbReference type="PANTHER" id="PTHR36838">
    <property type="entry name" value="AUXIN EFFLUX CARRIER FAMILY PROTEIN"/>
    <property type="match status" value="1"/>
</dbReference>
<dbReference type="AlphaFoldDB" id="A0A1G7LVZ0"/>
<feature type="transmembrane region" description="Helical" evidence="8">
    <location>
        <begin position="70"/>
        <end position="91"/>
    </location>
</feature>
<organism evidence="9 10">
    <name type="scientific">Desulfovibrio legallii</name>
    <dbReference type="NCBI Taxonomy" id="571438"/>
    <lineage>
        <taxon>Bacteria</taxon>
        <taxon>Pseudomonadati</taxon>
        <taxon>Thermodesulfobacteriota</taxon>
        <taxon>Desulfovibrionia</taxon>
        <taxon>Desulfovibrionales</taxon>
        <taxon>Desulfovibrionaceae</taxon>
        <taxon>Desulfovibrio</taxon>
    </lineage>
</organism>
<comment type="subcellular location">
    <subcellularLocation>
        <location evidence="1">Cell membrane</location>
        <topology evidence="1">Multi-pass membrane protein</topology>
    </subcellularLocation>
</comment>
<feature type="transmembrane region" description="Helical" evidence="8">
    <location>
        <begin position="233"/>
        <end position="252"/>
    </location>
</feature>
<feature type="transmembrane region" description="Helical" evidence="8">
    <location>
        <begin position="170"/>
        <end position="191"/>
    </location>
</feature>
<evidence type="ECO:0008006" key="11">
    <source>
        <dbReference type="Google" id="ProtNLM"/>
    </source>
</evidence>
<keyword evidence="4" id="KW-1003">Cell membrane</keyword>
<dbReference type="GO" id="GO:0055085">
    <property type="term" value="P:transmembrane transport"/>
    <property type="evidence" value="ECO:0007669"/>
    <property type="project" value="InterPro"/>
</dbReference>
<feature type="transmembrane region" description="Helical" evidence="8">
    <location>
        <begin position="131"/>
        <end position="150"/>
    </location>
</feature>
<comment type="similarity">
    <text evidence="2">Belongs to the auxin efflux carrier (TC 2.A.69) family.</text>
</comment>
<evidence type="ECO:0000313" key="10">
    <source>
        <dbReference type="Proteomes" id="UP000199355"/>
    </source>
</evidence>
<feature type="transmembrane region" description="Helical" evidence="8">
    <location>
        <begin position="36"/>
        <end position="58"/>
    </location>
</feature>
<accession>A0A1G7LVZ0</accession>
<evidence type="ECO:0000256" key="1">
    <source>
        <dbReference type="ARBA" id="ARBA00004651"/>
    </source>
</evidence>
<proteinExistence type="inferred from homology"/>
<reference evidence="10" key="1">
    <citation type="submission" date="2016-10" db="EMBL/GenBank/DDBJ databases">
        <authorList>
            <person name="Varghese N."/>
            <person name="Submissions S."/>
        </authorList>
    </citation>
    <scope>NUCLEOTIDE SEQUENCE [LARGE SCALE GENOMIC DNA]</scope>
    <source>
        <strain evidence="10">KHC7</strain>
    </source>
</reference>
<dbReference type="InterPro" id="IPR004776">
    <property type="entry name" value="Mem_transp_PIN-like"/>
</dbReference>
<dbReference type="STRING" id="571438.SAMN05192586_10752"/>
<evidence type="ECO:0000256" key="5">
    <source>
        <dbReference type="ARBA" id="ARBA00022692"/>
    </source>
</evidence>
<sequence length="315" mass="33629">MVFLHALSGVFGLIIMGLVGYVLAARGWFGAETRILLPRLVTCVALPPFLMYTIMHSFAREALPGLARGALLPLASIAVTFGLACGLGRLLRVPHKHFGLFCASISNPNTVFVGIPVNLALFGEAALPYALVYYCAGTVFFWTIGQYAVVHDQEGAKGPLSARTLLLQIFSPPLLGFLLGVALTLCGVALPTPVQDAARYLGGLTTPLALIFIGISIYDIGLKGLRLERDLTAVLLGRLVGGPLVMLAFLQIFPVPPLMGKVFMIQSALPVMMQAAILSAHYHTDARFGALAVTLSTLLSVVTIPLYMTLLEILL</sequence>
<feature type="transmembrane region" description="Helical" evidence="8">
    <location>
        <begin position="290"/>
        <end position="310"/>
    </location>
</feature>
<evidence type="ECO:0000256" key="8">
    <source>
        <dbReference type="SAM" id="Phobius"/>
    </source>
</evidence>
<keyword evidence="3" id="KW-0813">Transport</keyword>
<dbReference type="EMBL" id="FNBX01000007">
    <property type="protein sequence ID" value="SDF53665.1"/>
    <property type="molecule type" value="Genomic_DNA"/>
</dbReference>